<dbReference type="SUPFAM" id="SSF49482">
    <property type="entry name" value="Aromatic compound dioxygenase"/>
    <property type="match status" value="1"/>
</dbReference>
<dbReference type="eggNOG" id="ENOG502SHWG">
    <property type="taxonomic scope" value="Eukaryota"/>
</dbReference>
<dbReference type="OMA" id="RATHFHI"/>
<keyword evidence="3" id="KW-0223">Dioxygenase</keyword>
<dbReference type="OrthoDB" id="121380at2759"/>
<dbReference type="PANTHER" id="PTHR34315:SF1">
    <property type="entry name" value="INTRADIOL RING-CLEAVAGE DIOXYGENASES DOMAIN-CONTAINING PROTEIN-RELATED"/>
    <property type="match status" value="1"/>
</dbReference>
<accession>J0LE59</accession>
<dbReference type="Proteomes" id="UP000006514">
    <property type="component" value="Unassembled WGS sequence"/>
</dbReference>
<feature type="region of interest" description="Disordered" evidence="1">
    <location>
        <begin position="148"/>
        <end position="213"/>
    </location>
</feature>
<sequence length="391" mass="40596">MRLSLLPLLIPALLVRGHGPDPDDIALYRRTNLLERAAIQKRCGTTLYSIHKRRLARRGAQGPARRAEPSPAALCSMTPELTEGPYHVNNELFRQNVTDGEPGVPLTLHVTFMDVATCAVAPNLWMEIWAANTTGFYSGFTAASLAAGQGGGGGGPPPGGSMSGGPPGGGGGPPTGTGSSSGAAATTSLSPLSGADSATDDGSPVRGNNATDQLTFLRGVTQADEQGEATMYTIVPGWYTGRAVHIHIRVFNGSSVADNGTFISSSGTAHHTGQLFFKQALLDDIAKLPPYTLNPVAYANATTNEQDGIYPYAGIGGYDPDLETELLGDDLVDGLEGHIVITINGSYVSTEVATAYYTGTGGASNETDTGSDGSASGTNAARRRWSLMGFY</sequence>
<dbReference type="KEGG" id="adl:AURDEDRAFT_175836"/>
<dbReference type="PANTHER" id="PTHR34315">
    <property type="match status" value="1"/>
</dbReference>
<protein>
    <submittedName>
        <fullName evidence="3">Aromatic compound dioxygenase</fullName>
    </submittedName>
</protein>
<proteinExistence type="predicted"/>
<dbReference type="AlphaFoldDB" id="J0LE59"/>
<evidence type="ECO:0000313" key="3">
    <source>
        <dbReference type="EMBL" id="EJD35111.1"/>
    </source>
</evidence>
<dbReference type="InterPro" id="IPR015889">
    <property type="entry name" value="Intradiol_dOase_core"/>
</dbReference>
<dbReference type="EMBL" id="JH687904">
    <property type="protein sequence ID" value="EJD35111.1"/>
    <property type="molecule type" value="Genomic_DNA"/>
</dbReference>
<reference evidence="4" key="1">
    <citation type="journal article" date="2012" name="Science">
        <title>The Paleozoic origin of enzymatic lignin decomposition reconstructed from 31 fungal genomes.</title>
        <authorList>
            <person name="Floudas D."/>
            <person name="Binder M."/>
            <person name="Riley R."/>
            <person name="Barry K."/>
            <person name="Blanchette R.A."/>
            <person name="Henrissat B."/>
            <person name="Martinez A.T."/>
            <person name="Otillar R."/>
            <person name="Spatafora J.W."/>
            <person name="Yadav J.S."/>
            <person name="Aerts A."/>
            <person name="Benoit I."/>
            <person name="Boyd A."/>
            <person name="Carlson A."/>
            <person name="Copeland A."/>
            <person name="Coutinho P.M."/>
            <person name="de Vries R.P."/>
            <person name="Ferreira P."/>
            <person name="Findley K."/>
            <person name="Foster B."/>
            <person name="Gaskell J."/>
            <person name="Glotzer D."/>
            <person name="Gorecki P."/>
            <person name="Heitman J."/>
            <person name="Hesse C."/>
            <person name="Hori C."/>
            <person name="Igarashi K."/>
            <person name="Jurgens J.A."/>
            <person name="Kallen N."/>
            <person name="Kersten P."/>
            <person name="Kohler A."/>
            <person name="Kuees U."/>
            <person name="Kumar T.K.A."/>
            <person name="Kuo A."/>
            <person name="LaButti K."/>
            <person name="Larrondo L.F."/>
            <person name="Lindquist E."/>
            <person name="Ling A."/>
            <person name="Lombard V."/>
            <person name="Lucas S."/>
            <person name="Lundell T."/>
            <person name="Martin R."/>
            <person name="McLaughlin D.J."/>
            <person name="Morgenstern I."/>
            <person name="Morin E."/>
            <person name="Murat C."/>
            <person name="Nagy L.G."/>
            <person name="Nolan M."/>
            <person name="Ohm R.A."/>
            <person name="Patyshakuliyeva A."/>
            <person name="Rokas A."/>
            <person name="Ruiz-Duenas F.J."/>
            <person name="Sabat G."/>
            <person name="Salamov A."/>
            <person name="Samejima M."/>
            <person name="Schmutz J."/>
            <person name="Slot J.C."/>
            <person name="St John F."/>
            <person name="Stenlid J."/>
            <person name="Sun H."/>
            <person name="Sun S."/>
            <person name="Syed K."/>
            <person name="Tsang A."/>
            <person name="Wiebenga A."/>
            <person name="Young D."/>
            <person name="Pisabarro A."/>
            <person name="Eastwood D.C."/>
            <person name="Martin F."/>
            <person name="Cullen D."/>
            <person name="Grigoriev I.V."/>
            <person name="Hibbett D.S."/>
        </authorList>
    </citation>
    <scope>NUCLEOTIDE SEQUENCE [LARGE SCALE GENOMIC DNA]</scope>
    <source>
        <strain evidence="4">TFB10046</strain>
    </source>
</reference>
<feature type="compositionally biased region" description="Gly residues" evidence="1">
    <location>
        <begin position="161"/>
        <end position="175"/>
    </location>
</feature>
<evidence type="ECO:0000313" key="4">
    <source>
        <dbReference type="Proteomes" id="UP000006514"/>
    </source>
</evidence>
<keyword evidence="4" id="KW-1185">Reference proteome</keyword>
<gene>
    <name evidence="3" type="ORF">AURDEDRAFT_175836</name>
</gene>
<keyword evidence="3" id="KW-0560">Oxidoreductase</keyword>
<evidence type="ECO:0000256" key="1">
    <source>
        <dbReference type="SAM" id="MobiDB-lite"/>
    </source>
</evidence>
<keyword evidence="2" id="KW-0732">Signal</keyword>
<dbReference type="GO" id="GO:0016702">
    <property type="term" value="F:oxidoreductase activity, acting on single donors with incorporation of molecular oxygen, incorporation of two atoms of oxygen"/>
    <property type="evidence" value="ECO:0007669"/>
    <property type="project" value="InterPro"/>
</dbReference>
<feature type="compositionally biased region" description="Low complexity" evidence="1">
    <location>
        <begin position="176"/>
        <end position="195"/>
    </location>
</feature>
<dbReference type="Gene3D" id="2.60.130.10">
    <property type="entry name" value="Aromatic compound dioxygenase"/>
    <property type="match status" value="1"/>
</dbReference>
<feature type="signal peptide" evidence="2">
    <location>
        <begin position="1"/>
        <end position="17"/>
    </location>
</feature>
<dbReference type="InParanoid" id="J0LE59"/>
<feature type="chain" id="PRO_5003735424" evidence="2">
    <location>
        <begin position="18"/>
        <end position="391"/>
    </location>
</feature>
<evidence type="ECO:0000256" key="2">
    <source>
        <dbReference type="SAM" id="SignalP"/>
    </source>
</evidence>
<organism evidence="3 4">
    <name type="scientific">Auricularia subglabra (strain TFB-10046 / SS5)</name>
    <name type="common">White-rot fungus</name>
    <name type="synonym">Auricularia delicata (strain TFB10046)</name>
    <dbReference type="NCBI Taxonomy" id="717982"/>
    <lineage>
        <taxon>Eukaryota</taxon>
        <taxon>Fungi</taxon>
        <taxon>Dikarya</taxon>
        <taxon>Basidiomycota</taxon>
        <taxon>Agaricomycotina</taxon>
        <taxon>Agaricomycetes</taxon>
        <taxon>Auriculariales</taxon>
        <taxon>Auriculariaceae</taxon>
        <taxon>Auricularia</taxon>
    </lineage>
</organism>
<dbReference type="GO" id="GO:0005506">
    <property type="term" value="F:iron ion binding"/>
    <property type="evidence" value="ECO:0007669"/>
    <property type="project" value="InterPro"/>
</dbReference>
<name>J0LE59_AURST</name>